<dbReference type="eggNOG" id="COG1181">
    <property type="taxonomic scope" value="Bacteria"/>
</dbReference>
<dbReference type="PANTHER" id="PTHR23132:SF23">
    <property type="entry name" value="D-ALANINE--D-ALANINE LIGASE B"/>
    <property type="match status" value="1"/>
</dbReference>
<evidence type="ECO:0000256" key="2">
    <source>
        <dbReference type="ARBA" id="ARBA00022598"/>
    </source>
</evidence>
<dbReference type="InterPro" id="IPR011761">
    <property type="entry name" value="ATP-grasp"/>
</dbReference>
<keyword evidence="3" id="KW-0067">ATP-binding</keyword>
<evidence type="ECO:0000313" key="5">
    <source>
        <dbReference type="EMBL" id="AFN75061.1"/>
    </source>
</evidence>
<protein>
    <submittedName>
        <fullName evidence="5">D-alanine-D-alanine ligase-like protein</fullName>
    </submittedName>
</protein>
<dbReference type="InterPro" id="IPR013815">
    <property type="entry name" value="ATP_grasp_subdomain_1"/>
</dbReference>
<dbReference type="GO" id="GO:0008716">
    <property type="term" value="F:D-alanine-D-alanine ligase activity"/>
    <property type="evidence" value="ECO:0007669"/>
    <property type="project" value="InterPro"/>
</dbReference>
<organism evidence="5 6">
    <name type="scientific">Melioribacter roseus (strain DSM 23840 / JCM 17771 / VKM B-2668 / P3M-2)</name>
    <dbReference type="NCBI Taxonomy" id="1191523"/>
    <lineage>
        <taxon>Bacteria</taxon>
        <taxon>Pseudomonadati</taxon>
        <taxon>Ignavibacteriota</taxon>
        <taxon>Ignavibacteria</taxon>
        <taxon>Ignavibacteriales</taxon>
        <taxon>Melioribacteraceae</taxon>
        <taxon>Melioribacter</taxon>
    </lineage>
</organism>
<dbReference type="STRING" id="1191523.MROS_1828"/>
<gene>
    <name evidence="5" type="ordered locus">MROS_1828</name>
</gene>
<dbReference type="EMBL" id="CP003557">
    <property type="protein sequence ID" value="AFN75061.1"/>
    <property type="molecule type" value="Genomic_DNA"/>
</dbReference>
<dbReference type="KEGG" id="mro:MROS_1828"/>
<dbReference type="Gene3D" id="3.30.1490.20">
    <property type="entry name" value="ATP-grasp fold, A domain"/>
    <property type="match status" value="1"/>
</dbReference>
<dbReference type="PANTHER" id="PTHR23132">
    <property type="entry name" value="D-ALANINE--D-ALANINE LIGASE"/>
    <property type="match status" value="1"/>
</dbReference>
<dbReference type="Proteomes" id="UP000009011">
    <property type="component" value="Chromosome"/>
</dbReference>
<dbReference type="GO" id="GO:0046872">
    <property type="term" value="F:metal ion binding"/>
    <property type="evidence" value="ECO:0007669"/>
    <property type="project" value="InterPro"/>
</dbReference>
<name>I7A5A2_MELRP</name>
<keyword evidence="6" id="KW-1185">Reference proteome</keyword>
<proteinExistence type="inferred from homology"/>
<reference evidence="5 6" key="1">
    <citation type="journal article" date="2013" name="PLoS ONE">
        <title>Genomic analysis of Melioribacter roseus, facultatively anaerobic organotrophic bacterium representing a novel deep lineage within Bacteriodetes/Chlorobi group.</title>
        <authorList>
            <person name="Kadnikov V.V."/>
            <person name="Mardanov A.V."/>
            <person name="Podosokorskaya O.A."/>
            <person name="Gavrilov S.N."/>
            <person name="Kublanov I.V."/>
            <person name="Beletsky A.V."/>
            <person name="Bonch-Osmolovskaya E.A."/>
            <person name="Ravin N.V."/>
        </authorList>
    </citation>
    <scope>NUCLEOTIDE SEQUENCE [LARGE SCALE GENOMIC DNA]</scope>
    <source>
        <strain evidence="6">JCM 17771 / P3M-2</strain>
    </source>
</reference>
<evidence type="ECO:0000256" key="3">
    <source>
        <dbReference type="PROSITE-ProRule" id="PRU00409"/>
    </source>
</evidence>
<keyword evidence="2 5" id="KW-0436">Ligase</keyword>
<keyword evidence="3" id="KW-0547">Nucleotide-binding</keyword>
<dbReference type="Pfam" id="PF07478">
    <property type="entry name" value="Dala_Dala_lig_C"/>
    <property type="match status" value="1"/>
</dbReference>
<dbReference type="GO" id="GO:0005524">
    <property type="term" value="F:ATP binding"/>
    <property type="evidence" value="ECO:0007669"/>
    <property type="project" value="UniProtKB-UniRule"/>
</dbReference>
<sequence length="352" mass="40054">MKSYRKILICFNDPVRYYENYTGKRSPEASNDIDLSEKNIVEQIENIRDTLAKKYSSVETLSVNRDIRKFIDKLRNISPDVVFNLVESVEGNANYESYVAGLYDLFEISYTGNTPLCLGNCLNKNRTKQILQSHGIRTPKYIIASFNSYPDKDKFPLKFPVITKLAREDASIGISENSVVRNFTDLRNQLEYLFHTYKQEVLIEEYIEGREINVAILGSRILPLSEIKFDGLPDNLPKIITYEAKWSPDSVYYNNTVPECPAKLSEDIEDKIKIAAEAAFNALGCRDYARVDIRLSKRNVPYVIEVNPNPDISPDAGFIRSANAAGLSFQDVILTIAELAEKRIKYDTQAAI</sequence>
<feature type="domain" description="ATP-grasp" evidence="4">
    <location>
        <begin position="128"/>
        <end position="338"/>
    </location>
</feature>
<dbReference type="HOGENOM" id="CLU_039268_2_0_10"/>
<comment type="similarity">
    <text evidence="1">Belongs to the D-alanine--D-alanine ligase family.</text>
</comment>
<dbReference type="InterPro" id="IPR011095">
    <property type="entry name" value="Dala_Dala_lig_C"/>
</dbReference>
<dbReference type="SUPFAM" id="SSF56059">
    <property type="entry name" value="Glutathione synthetase ATP-binding domain-like"/>
    <property type="match status" value="1"/>
</dbReference>
<evidence type="ECO:0000259" key="4">
    <source>
        <dbReference type="PROSITE" id="PS50975"/>
    </source>
</evidence>
<accession>I7A5A2</accession>
<evidence type="ECO:0000256" key="1">
    <source>
        <dbReference type="ARBA" id="ARBA00010871"/>
    </source>
</evidence>
<dbReference type="RefSeq" id="WP_014856493.1">
    <property type="nucleotide sequence ID" value="NC_018178.1"/>
</dbReference>
<dbReference type="OrthoDB" id="9813261at2"/>
<dbReference type="Gene3D" id="3.30.470.20">
    <property type="entry name" value="ATP-grasp fold, B domain"/>
    <property type="match status" value="1"/>
</dbReference>
<evidence type="ECO:0000313" key="6">
    <source>
        <dbReference type="Proteomes" id="UP000009011"/>
    </source>
</evidence>
<dbReference type="PROSITE" id="PS50975">
    <property type="entry name" value="ATP_GRASP"/>
    <property type="match status" value="1"/>
</dbReference>
<dbReference type="AlphaFoldDB" id="I7A5A2"/>